<reference evidence="6 7" key="1">
    <citation type="journal article" date="2018" name="Sci. Data">
        <title>The draft genome sequence of cork oak.</title>
        <authorList>
            <person name="Ramos A.M."/>
            <person name="Usie A."/>
            <person name="Barbosa P."/>
            <person name="Barros P.M."/>
            <person name="Capote T."/>
            <person name="Chaves I."/>
            <person name="Simoes F."/>
            <person name="Abreu I."/>
            <person name="Carrasquinho I."/>
            <person name="Faro C."/>
            <person name="Guimaraes J.B."/>
            <person name="Mendonca D."/>
            <person name="Nobrega F."/>
            <person name="Rodrigues L."/>
            <person name="Saibo N.J.M."/>
            <person name="Varela M.C."/>
            <person name="Egas C."/>
            <person name="Matos J."/>
            <person name="Miguel C.M."/>
            <person name="Oliveira M.M."/>
            <person name="Ricardo C.P."/>
            <person name="Goncalves S."/>
        </authorList>
    </citation>
    <scope>NUCLEOTIDE SEQUENCE [LARGE SCALE GENOMIC DNA]</scope>
    <source>
        <strain evidence="7">cv. HL8</strain>
    </source>
</reference>
<evidence type="ECO:0000259" key="5">
    <source>
        <dbReference type="Pfam" id="PF03936"/>
    </source>
</evidence>
<dbReference type="Pfam" id="PF03936">
    <property type="entry name" value="Terpene_synth_C"/>
    <property type="match status" value="2"/>
</dbReference>
<keyword evidence="3" id="KW-0460">Magnesium</keyword>
<dbReference type="PANTHER" id="PTHR31225">
    <property type="entry name" value="OS04G0344100 PROTEIN-RELATED"/>
    <property type="match status" value="1"/>
</dbReference>
<protein>
    <submittedName>
        <fullName evidence="6">Alpha-farnesene synthase</fullName>
    </submittedName>
</protein>
<evidence type="ECO:0000259" key="4">
    <source>
        <dbReference type="Pfam" id="PF01397"/>
    </source>
</evidence>
<dbReference type="GO" id="GO:0016114">
    <property type="term" value="P:terpenoid biosynthetic process"/>
    <property type="evidence" value="ECO:0007669"/>
    <property type="project" value="InterPro"/>
</dbReference>
<dbReference type="InterPro" id="IPR005630">
    <property type="entry name" value="Terpene_synthase_metal-bd"/>
</dbReference>
<feature type="domain" description="Terpene synthase metal-binding" evidence="5">
    <location>
        <begin position="303"/>
        <end position="355"/>
    </location>
</feature>
<dbReference type="SUPFAM" id="SSF48239">
    <property type="entry name" value="Terpenoid cyclases/Protein prenyltransferases"/>
    <property type="match status" value="1"/>
</dbReference>
<comment type="cofactor">
    <cofactor evidence="1">
        <name>Mg(2+)</name>
        <dbReference type="ChEBI" id="CHEBI:18420"/>
    </cofactor>
</comment>
<dbReference type="InterPro" id="IPR050148">
    <property type="entry name" value="Terpene_synthase-like"/>
</dbReference>
<evidence type="ECO:0000256" key="3">
    <source>
        <dbReference type="ARBA" id="ARBA00022842"/>
    </source>
</evidence>
<proteinExistence type="predicted"/>
<evidence type="ECO:0000313" key="6">
    <source>
        <dbReference type="EMBL" id="KAK7843546.1"/>
    </source>
</evidence>
<evidence type="ECO:0000256" key="2">
    <source>
        <dbReference type="ARBA" id="ARBA00022723"/>
    </source>
</evidence>
<dbReference type="Proteomes" id="UP000237347">
    <property type="component" value="Unassembled WGS sequence"/>
</dbReference>
<dbReference type="Gene3D" id="1.10.600.10">
    <property type="entry name" value="Farnesyl Diphosphate Synthase"/>
    <property type="match status" value="2"/>
</dbReference>
<dbReference type="AlphaFoldDB" id="A0AAW0KZQ2"/>
<dbReference type="Gene3D" id="1.50.10.130">
    <property type="entry name" value="Terpene synthase, N-terminal domain"/>
    <property type="match status" value="1"/>
</dbReference>
<dbReference type="EMBL" id="PKMF04000200">
    <property type="protein sequence ID" value="KAK7843546.1"/>
    <property type="molecule type" value="Genomic_DNA"/>
</dbReference>
<keyword evidence="7" id="KW-1185">Reference proteome</keyword>
<dbReference type="InterPro" id="IPR008930">
    <property type="entry name" value="Terpenoid_cyclase/PrenylTrfase"/>
</dbReference>
<feature type="non-terminal residue" evidence="6">
    <location>
        <position position="1"/>
    </location>
</feature>
<dbReference type="Pfam" id="PF01397">
    <property type="entry name" value="Terpene_synth"/>
    <property type="match status" value="1"/>
</dbReference>
<dbReference type="InterPro" id="IPR001906">
    <property type="entry name" value="Terpene_synth_N"/>
</dbReference>
<accession>A0AAW0KZQ2</accession>
<dbReference type="PANTHER" id="PTHR31225:SF94">
    <property type="entry name" value="ALPHA-FARNESENE SYNTHASE"/>
    <property type="match status" value="1"/>
</dbReference>
<feature type="domain" description="Terpene synthase N-terminal" evidence="4">
    <location>
        <begin position="3"/>
        <end position="158"/>
    </location>
</feature>
<dbReference type="InterPro" id="IPR036965">
    <property type="entry name" value="Terpene_synth_N_sf"/>
</dbReference>
<dbReference type="SUPFAM" id="SSF48576">
    <property type="entry name" value="Terpenoid synthases"/>
    <property type="match status" value="1"/>
</dbReference>
<organism evidence="6 7">
    <name type="scientific">Quercus suber</name>
    <name type="common">Cork oak</name>
    <dbReference type="NCBI Taxonomy" id="58331"/>
    <lineage>
        <taxon>Eukaryota</taxon>
        <taxon>Viridiplantae</taxon>
        <taxon>Streptophyta</taxon>
        <taxon>Embryophyta</taxon>
        <taxon>Tracheophyta</taxon>
        <taxon>Spermatophyta</taxon>
        <taxon>Magnoliopsida</taxon>
        <taxon>eudicotyledons</taxon>
        <taxon>Gunneridae</taxon>
        <taxon>Pentapetalae</taxon>
        <taxon>rosids</taxon>
        <taxon>fabids</taxon>
        <taxon>Fagales</taxon>
        <taxon>Fagaceae</taxon>
        <taxon>Quercus</taxon>
    </lineage>
</organism>
<dbReference type="GO" id="GO:0000287">
    <property type="term" value="F:magnesium ion binding"/>
    <property type="evidence" value="ECO:0007669"/>
    <property type="project" value="InterPro"/>
</dbReference>
<feature type="domain" description="Terpene synthase metal-binding" evidence="5">
    <location>
        <begin position="218"/>
        <end position="293"/>
    </location>
</feature>
<sequence length="374" mass="42827">GQEYERQAQKLIVNVKDLFAEAVDKVAKLEPIDSVKKLGLDSHFDVEIKKALDILSSTKNKNPSPKEDLYTTALCSRLLRQHGYEVSQDMFGGFLDEKAGLFKKSTRTNIKRMLELLEASHLALEGEDLMDAARDFSTETLKDCIPNLDCDLAEQVSHVFELPSQRRLQWFDVKWHINAYEKDRHMNAMLLELAKLHFNIVQATLQKELRESSRWWRNLGLSKDLSFAKDRLAESFMCSVGFAFEPKYTYLRKSLTKVTNLIAIIDDVYDVYGTLEELKLFTNAVNSGQIFVMHYLWKQSGTINMGYTPSLQEYLSNAWISSAGAIFLVHQFFSIGPEVTKGMEDFLEKNQEIAKQERGDASSSIVCYMREANV</sequence>
<comment type="caution">
    <text evidence="6">The sequence shown here is derived from an EMBL/GenBank/DDBJ whole genome shotgun (WGS) entry which is preliminary data.</text>
</comment>
<evidence type="ECO:0000313" key="7">
    <source>
        <dbReference type="Proteomes" id="UP000237347"/>
    </source>
</evidence>
<evidence type="ECO:0000256" key="1">
    <source>
        <dbReference type="ARBA" id="ARBA00001946"/>
    </source>
</evidence>
<keyword evidence="2" id="KW-0479">Metal-binding</keyword>
<gene>
    <name evidence="6" type="primary">TPS7_0</name>
    <name evidence="6" type="ORF">CFP56_012155</name>
</gene>
<dbReference type="InterPro" id="IPR008949">
    <property type="entry name" value="Isoprenoid_synthase_dom_sf"/>
</dbReference>
<name>A0AAW0KZQ2_QUESU</name>
<dbReference type="GO" id="GO:0010333">
    <property type="term" value="F:terpene synthase activity"/>
    <property type="evidence" value="ECO:0007669"/>
    <property type="project" value="InterPro"/>
</dbReference>